<feature type="domain" description="Fe-containing alcohol dehydrogenase-like C-terminal" evidence="8">
    <location>
        <begin position="240"/>
        <end position="357"/>
    </location>
</feature>
<proteinExistence type="inferred from homology"/>
<gene>
    <name evidence="9" type="ORF">D7V93_11620</name>
</gene>
<dbReference type="InterPro" id="IPR018211">
    <property type="entry name" value="ADH_Fe_CS"/>
</dbReference>
<reference evidence="10" key="1">
    <citation type="submission" date="2018-09" db="EMBL/GenBank/DDBJ databases">
        <authorList>
            <person name="Livingstone P.G."/>
            <person name="Whitworth D.E."/>
        </authorList>
    </citation>
    <scope>NUCLEOTIDE SEQUENCE [LARGE SCALE GENOMIC DNA]</scope>
    <source>
        <strain evidence="10">CA051B</strain>
    </source>
</reference>
<dbReference type="PROSITE" id="PS00913">
    <property type="entry name" value="ADH_IRON_1"/>
    <property type="match status" value="1"/>
</dbReference>
<dbReference type="CDD" id="cd08190">
    <property type="entry name" value="HOT"/>
    <property type="match status" value="1"/>
</dbReference>
<comment type="caution">
    <text evidence="9">The sequence shown here is derived from an EMBL/GenBank/DDBJ whole genome shotgun (WGS) entry which is preliminary data.</text>
</comment>
<evidence type="ECO:0000313" key="9">
    <source>
        <dbReference type="EMBL" id="RKH61444.1"/>
    </source>
</evidence>
<dbReference type="RefSeq" id="WP_120643468.1">
    <property type="nucleotide sequence ID" value="NZ_RAWB01000095.1"/>
</dbReference>
<evidence type="ECO:0000256" key="6">
    <source>
        <dbReference type="ARBA" id="ARBA00049496"/>
    </source>
</evidence>
<dbReference type="InterPro" id="IPR039697">
    <property type="entry name" value="Alcohol_dehydrogenase_Fe"/>
</dbReference>
<evidence type="ECO:0000256" key="5">
    <source>
        <dbReference type="ARBA" id="ARBA00023002"/>
    </source>
</evidence>
<keyword evidence="4" id="KW-0809">Transit peptide</keyword>
<sequence length="361" mass="37974">MGCCHYPAVGEGCDSAFTVDTSRITFGRGCLSEVGDRARALGMTRVALFSDARVARLPHFEKVRQSLLAAGLDVAVYTDVHVEPTDQSFLDAARFASELRPDGYVSLGGGSVIDTCKAANLYATHPADFLAYVNAPVGEGRPVPGPLKPHLACPTTSGTGSEVTGITIFDLLSMAAKTGIASPALRPTEALIDPDCTATLPGEVVAASGLDVLSHALESYTARPYVRRPAPARPSLRPMSQGANPWSDLGCREALRLMGLYLERGVKDAQDAEAREQLMWAATLAGIAFGNAGVHAPHGMAYAVAGRVRDFRPSGYPDDEALVPHGMAVIVNAPAVFRYTAPASPERHLEAAGHLGADVRG</sequence>
<evidence type="ECO:0000259" key="7">
    <source>
        <dbReference type="Pfam" id="PF00465"/>
    </source>
</evidence>
<organism evidence="9 10">
    <name type="scientific">Corallococcus llansteffanensis</name>
    <dbReference type="NCBI Taxonomy" id="2316731"/>
    <lineage>
        <taxon>Bacteria</taxon>
        <taxon>Pseudomonadati</taxon>
        <taxon>Myxococcota</taxon>
        <taxon>Myxococcia</taxon>
        <taxon>Myxococcales</taxon>
        <taxon>Cystobacterineae</taxon>
        <taxon>Myxococcaceae</taxon>
        <taxon>Corallococcus</taxon>
    </lineage>
</organism>
<dbReference type="Gene3D" id="3.40.50.1970">
    <property type="match status" value="1"/>
</dbReference>
<dbReference type="GO" id="GO:0046872">
    <property type="term" value="F:metal ion binding"/>
    <property type="evidence" value="ECO:0007669"/>
    <property type="project" value="InterPro"/>
</dbReference>
<dbReference type="Pfam" id="PF00465">
    <property type="entry name" value="Fe-ADH"/>
    <property type="match status" value="1"/>
</dbReference>
<evidence type="ECO:0000256" key="3">
    <source>
        <dbReference type="ARBA" id="ARBA00013182"/>
    </source>
</evidence>
<comment type="catalytic activity">
    <reaction evidence="6">
        <text>4-hydroxybutanoate + 2-oxoglutarate = (R)-2-hydroxyglutarate + succinate semialdehyde</text>
        <dbReference type="Rhea" id="RHEA:24734"/>
        <dbReference type="ChEBI" id="CHEBI:15801"/>
        <dbReference type="ChEBI" id="CHEBI:16724"/>
        <dbReference type="ChEBI" id="CHEBI:16810"/>
        <dbReference type="ChEBI" id="CHEBI:57706"/>
        <dbReference type="EC" id="1.1.99.24"/>
    </reaction>
</comment>
<dbReference type="AlphaFoldDB" id="A0A3A8QDZ5"/>
<dbReference type="FunFam" id="3.40.50.1970:FF:000003">
    <property type="entry name" value="Alcohol dehydrogenase, iron-containing"/>
    <property type="match status" value="1"/>
</dbReference>
<evidence type="ECO:0000256" key="4">
    <source>
        <dbReference type="ARBA" id="ARBA00022946"/>
    </source>
</evidence>
<keyword evidence="5" id="KW-0560">Oxidoreductase</keyword>
<dbReference type="InterPro" id="IPR001670">
    <property type="entry name" value="ADH_Fe/GldA"/>
</dbReference>
<dbReference type="Pfam" id="PF25137">
    <property type="entry name" value="ADH_Fe_C"/>
    <property type="match status" value="1"/>
</dbReference>
<dbReference type="GO" id="GO:0004022">
    <property type="term" value="F:alcohol dehydrogenase (NAD+) activity"/>
    <property type="evidence" value="ECO:0007669"/>
    <property type="project" value="InterPro"/>
</dbReference>
<name>A0A3A8QDZ5_9BACT</name>
<dbReference type="GO" id="GO:0047988">
    <property type="term" value="F:hydroxyacid-oxoacid transhydrogenase activity"/>
    <property type="evidence" value="ECO:0007669"/>
    <property type="project" value="UniProtKB-EC"/>
</dbReference>
<dbReference type="Gene3D" id="1.20.1090.10">
    <property type="entry name" value="Dehydroquinate synthase-like - alpha domain"/>
    <property type="match status" value="1"/>
</dbReference>
<dbReference type="InterPro" id="IPR042157">
    <property type="entry name" value="HOT"/>
</dbReference>
<dbReference type="InterPro" id="IPR056798">
    <property type="entry name" value="ADH_Fe_C"/>
</dbReference>
<dbReference type="SUPFAM" id="SSF56796">
    <property type="entry name" value="Dehydroquinate synthase-like"/>
    <property type="match status" value="1"/>
</dbReference>
<evidence type="ECO:0000259" key="8">
    <source>
        <dbReference type="Pfam" id="PF25137"/>
    </source>
</evidence>
<feature type="domain" description="Alcohol dehydrogenase iron-type/glycerol dehydrogenase GldA" evidence="7">
    <location>
        <begin position="22"/>
        <end position="194"/>
    </location>
</feature>
<evidence type="ECO:0000313" key="10">
    <source>
        <dbReference type="Proteomes" id="UP000272888"/>
    </source>
</evidence>
<comment type="catalytic activity">
    <reaction evidence="1">
        <text>(S)-3-hydroxybutanoate + 2-oxoglutarate = (R)-2-hydroxyglutarate + acetoacetate</text>
        <dbReference type="Rhea" id="RHEA:23048"/>
        <dbReference type="ChEBI" id="CHEBI:11047"/>
        <dbReference type="ChEBI" id="CHEBI:13705"/>
        <dbReference type="ChEBI" id="CHEBI:15801"/>
        <dbReference type="ChEBI" id="CHEBI:16810"/>
        <dbReference type="EC" id="1.1.99.24"/>
    </reaction>
</comment>
<comment type="similarity">
    <text evidence="2">Belongs to the iron-containing alcohol dehydrogenase family. Hydroxyacid-oxoacid transhydrogenase subfamily.</text>
</comment>
<evidence type="ECO:0000256" key="2">
    <source>
        <dbReference type="ARBA" id="ARBA00010005"/>
    </source>
</evidence>
<protein>
    <recommendedName>
        <fullName evidence="3">hydroxyacid-oxoacid transhydrogenase</fullName>
        <ecNumber evidence="3">1.1.99.24</ecNumber>
    </recommendedName>
</protein>
<dbReference type="EC" id="1.1.99.24" evidence="3"/>
<dbReference type="EMBL" id="RAWB01000095">
    <property type="protein sequence ID" value="RKH61444.1"/>
    <property type="molecule type" value="Genomic_DNA"/>
</dbReference>
<dbReference type="Proteomes" id="UP000272888">
    <property type="component" value="Unassembled WGS sequence"/>
</dbReference>
<feature type="non-terminal residue" evidence="9">
    <location>
        <position position="361"/>
    </location>
</feature>
<keyword evidence="10" id="KW-1185">Reference proteome</keyword>
<accession>A0A3A8QDZ5</accession>
<evidence type="ECO:0000256" key="1">
    <source>
        <dbReference type="ARBA" id="ARBA00000813"/>
    </source>
</evidence>
<dbReference type="PANTHER" id="PTHR11496:SF83">
    <property type="entry name" value="HYDROXYACID-OXOACID TRANSHYDROGENASE, MITOCHONDRIAL"/>
    <property type="match status" value="1"/>
</dbReference>
<dbReference type="PANTHER" id="PTHR11496">
    <property type="entry name" value="ALCOHOL DEHYDROGENASE"/>
    <property type="match status" value="1"/>
</dbReference>